<dbReference type="PANTHER" id="PTHR22775">
    <property type="entry name" value="SORTING NEXIN"/>
    <property type="match status" value="1"/>
</dbReference>
<protein>
    <recommendedName>
        <fullName evidence="2">PXA domain-containing protein</fullName>
    </recommendedName>
</protein>
<feature type="compositionally biased region" description="Pro residues" evidence="1">
    <location>
        <begin position="1"/>
        <end position="13"/>
    </location>
</feature>
<comment type="caution">
    <text evidence="3">The sequence shown here is derived from an EMBL/GenBank/DDBJ whole genome shotgun (WGS) entry which is preliminary data.</text>
</comment>
<organism evidence="3 4">
    <name type="scientific">Heterodermia speciosa</name>
    <dbReference type="NCBI Taxonomy" id="116794"/>
    <lineage>
        <taxon>Eukaryota</taxon>
        <taxon>Fungi</taxon>
        <taxon>Dikarya</taxon>
        <taxon>Ascomycota</taxon>
        <taxon>Pezizomycotina</taxon>
        <taxon>Lecanoromycetes</taxon>
        <taxon>OSLEUM clade</taxon>
        <taxon>Lecanoromycetidae</taxon>
        <taxon>Caliciales</taxon>
        <taxon>Physciaceae</taxon>
        <taxon>Heterodermia</taxon>
    </lineage>
</organism>
<evidence type="ECO:0000313" key="4">
    <source>
        <dbReference type="Proteomes" id="UP000664521"/>
    </source>
</evidence>
<dbReference type="GO" id="GO:0035091">
    <property type="term" value="F:phosphatidylinositol binding"/>
    <property type="evidence" value="ECO:0007669"/>
    <property type="project" value="TreeGrafter"/>
</dbReference>
<sequence>MTQHPSRPPPYLQPRPKAAPTLSDTSGISKAKSATPPYLSRPSSQSRPSSPTPPRAVNFDASTKATRALIRRVFYPDTRAGSKDSCSLDELLPPLTSSNEIDLQLYAIIAIVIKDTVHSWYGKITLDESFVEEVIQIVAHCTRAIEGRLRSVDLEGLVFDELPQLVDDHIRAFRTAHSLSSPAQFRTDPRVVYHDLNPHPALSPVPETSQPSTVTEQSEHETQYRQLLVQSALAILLPTEDLDNACLRTLVADVIAETILGNAIGGKLCEGYFIWGNISKLTTMVKARIEPKTTGEEIEVDTRGRLEKFGLLSERGKATRPPRGYRSTLSSVFWRALQYGYLLFIAVRFIIQGFIAASARPRRSQLVSNMEASSPITKPVQSWPPPPLINYKFFSLVSSILDLPLRLPWLSGSLSLLQSHLVNGPLSVGATDGILDQYIHHQLTTYALTPSLIPPLLSTLRTALFPNASLPLSPPPSSFQPSETQIQATKRICAQDILSLLPPLLLPTLFPNMNPEERIRDVEHELDIWGDAYLNKHFLYRIVEVVVVRILPEMGEGGEGPRELMEGRGVGV</sequence>
<dbReference type="SMART" id="SM00313">
    <property type="entry name" value="PXA"/>
    <property type="match status" value="1"/>
</dbReference>
<evidence type="ECO:0000313" key="3">
    <source>
        <dbReference type="EMBL" id="CAF9908864.1"/>
    </source>
</evidence>
<dbReference type="Proteomes" id="UP000664521">
    <property type="component" value="Unassembled WGS sequence"/>
</dbReference>
<feature type="domain" description="PXA" evidence="2">
    <location>
        <begin position="98"/>
        <end position="286"/>
    </location>
</feature>
<dbReference type="AlphaFoldDB" id="A0A8H3EP85"/>
<accession>A0A8H3EP85</accession>
<dbReference type="OrthoDB" id="5582218at2759"/>
<name>A0A8H3EP85_9LECA</name>
<keyword evidence="4" id="KW-1185">Reference proteome</keyword>
<dbReference type="PROSITE" id="PS51207">
    <property type="entry name" value="PXA"/>
    <property type="match status" value="1"/>
</dbReference>
<reference evidence="3" key="1">
    <citation type="submission" date="2021-03" db="EMBL/GenBank/DDBJ databases">
        <authorList>
            <person name="Tagirdzhanova G."/>
        </authorList>
    </citation>
    <scope>NUCLEOTIDE SEQUENCE</scope>
</reference>
<dbReference type="EMBL" id="CAJPDS010000007">
    <property type="protein sequence ID" value="CAF9908864.1"/>
    <property type="molecule type" value="Genomic_DNA"/>
</dbReference>
<dbReference type="PANTHER" id="PTHR22775:SF3">
    <property type="entry name" value="SORTING NEXIN-13"/>
    <property type="match status" value="1"/>
</dbReference>
<dbReference type="InterPro" id="IPR003114">
    <property type="entry name" value="Phox_assoc"/>
</dbReference>
<proteinExistence type="predicted"/>
<gene>
    <name evidence="3" type="ORF">HETSPECPRED_008754</name>
</gene>
<dbReference type="Pfam" id="PF02194">
    <property type="entry name" value="PXA"/>
    <property type="match status" value="1"/>
</dbReference>
<evidence type="ECO:0000259" key="2">
    <source>
        <dbReference type="PROSITE" id="PS51207"/>
    </source>
</evidence>
<evidence type="ECO:0000256" key="1">
    <source>
        <dbReference type="SAM" id="MobiDB-lite"/>
    </source>
</evidence>
<feature type="compositionally biased region" description="Low complexity" evidence="1">
    <location>
        <begin position="36"/>
        <end position="49"/>
    </location>
</feature>
<feature type="region of interest" description="Disordered" evidence="1">
    <location>
        <begin position="1"/>
        <end position="61"/>
    </location>
</feature>